<protein>
    <submittedName>
        <fullName evidence="2">Uncharacterized protein</fullName>
    </submittedName>
</protein>
<evidence type="ECO:0000313" key="2">
    <source>
        <dbReference type="EMBL" id="KAA0185827.1"/>
    </source>
</evidence>
<feature type="compositionally biased region" description="Polar residues" evidence="1">
    <location>
        <begin position="91"/>
        <end position="104"/>
    </location>
</feature>
<keyword evidence="3" id="KW-1185">Reference proteome</keyword>
<dbReference type="Proteomes" id="UP000728185">
    <property type="component" value="Unassembled WGS sequence"/>
</dbReference>
<sequence length="136" mass="15038">MFILEEQRREDERKHQAAIRARMQEIKSHRTSVTSSYIPSTDISQPPPVTSPGMALLTGAAFDLSEISDASVLSAIAPYGTYNRSKITDSMADQPSSPMTNGRSQEVPASHASCFSPLLSRSLFFSLSRYLFVYCI</sequence>
<dbReference type="EMBL" id="LUCM01010193">
    <property type="protein sequence ID" value="KAA0185827.1"/>
    <property type="molecule type" value="Genomic_DNA"/>
</dbReference>
<proteinExistence type="predicted"/>
<reference evidence="2" key="1">
    <citation type="submission" date="2019-05" db="EMBL/GenBank/DDBJ databases">
        <title>Annotation for the trematode Fasciolopsis buski.</title>
        <authorList>
            <person name="Choi Y.-J."/>
        </authorList>
    </citation>
    <scope>NUCLEOTIDE SEQUENCE</scope>
    <source>
        <strain evidence="2">HT</strain>
        <tissue evidence="2">Whole worm</tissue>
    </source>
</reference>
<dbReference type="OrthoDB" id="6251168at2759"/>
<evidence type="ECO:0000313" key="3">
    <source>
        <dbReference type="Proteomes" id="UP000728185"/>
    </source>
</evidence>
<organism evidence="2 3">
    <name type="scientific">Fasciolopsis buskii</name>
    <dbReference type="NCBI Taxonomy" id="27845"/>
    <lineage>
        <taxon>Eukaryota</taxon>
        <taxon>Metazoa</taxon>
        <taxon>Spiralia</taxon>
        <taxon>Lophotrochozoa</taxon>
        <taxon>Platyhelminthes</taxon>
        <taxon>Trematoda</taxon>
        <taxon>Digenea</taxon>
        <taxon>Plagiorchiida</taxon>
        <taxon>Echinostomata</taxon>
        <taxon>Echinostomatoidea</taxon>
        <taxon>Fasciolidae</taxon>
        <taxon>Fasciolopsis</taxon>
    </lineage>
</organism>
<evidence type="ECO:0000256" key="1">
    <source>
        <dbReference type="SAM" id="MobiDB-lite"/>
    </source>
</evidence>
<feature type="compositionally biased region" description="Polar residues" evidence="1">
    <location>
        <begin position="31"/>
        <end position="44"/>
    </location>
</feature>
<accession>A0A8E0RKK2</accession>
<feature type="region of interest" description="Disordered" evidence="1">
    <location>
        <begin position="87"/>
        <end position="106"/>
    </location>
</feature>
<feature type="region of interest" description="Disordered" evidence="1">
    <location>
        <begin position="30"/>
        <end position="50"/>
    </location>
</feature>
<gene>
    <name evidence="2" type="ORF">FBUS_10681</name>
</gene>
<comment type="caution">
    <text evidence="2">The sequence shown here is derived from an EMBL/GenBank/DDBJ whole genome shotgun (WGS) entry which is preliminary data.</text>
</comment>
<name>A0A8E0RKK2_9TREM</name>
<dbReference type="AlphaFoldDB" id="A0A8E0RKK2"/>